<feature type="signal peptide" evidence="2">
    <location>
        <begin position="1"/>
        <end position="16"/>
    </location>
</feature>
<protein>
    <recommendedName>
        <fullName evidence="5">Cytochrome c domain-containing protein</fullName>
    </recommendedName>
</protein>
<dbReference type="Proteomes" id="UP000434172">
    <property type="component" value="Unassembled WGS sequence"/>
</dbReference>
<evidence type="ECO:0008006" key="5">
    <source>
        <dbReference type="Google" id="ProtNLM"/>
    </source>
</evidence>
<sequence length="470" mass="52675">MASRILSFLTTRPVAAGGAVAATATAAVLGSKLYNADPEYSAEEAVVQFNTSYGFIQNGQQIVKPPDGWKGRLFQIRNDYPKLSDIQNKGVMKARGFPILPGPDTPIYVDPKHDAPWLNVDFEKDPLRYCELIKEYCWEGNVNNDFVLQDNKQRNWYHAPWMHWSPNGREPLNGLTFERPTPTRELSKTQDRPLQTWACGFYNEPGASILLTNATDAEVFTMKGAPSMKAVIAPDDAKSAAIRNSKPSDLRLLQVDFAVTDERAKIGWVFGTFMYYGDMKEANPWNRIIPVGIMWGNDPELTPQRAREGDKPKQSWINPVAEDIRKALGGARPSWGWLGRMNGPADNFISACASCHSASEHGQTKKVSLLPSPKDSDAEKMKYFRNIWAGQPFTDGAISGDYSLQLMIGYSNFLAWTGEQKAKTNMVYSAMLRLPTKAARDREIIDSIRQPLRASEDDLKSQGQKRRNDE</sequence>
<feature type="chain" id="PRO_5034355152" description="Cytochrome c domain-containing protein" evidence="2">
    <location>
        <begin position="17"/>
        <end position="470"/>
    </location>
</feature>
<organism evidence="3 4">
    <name type="scientific">Colletotrichum asianum</name>
    <dbReference type="NCBI Taxonomy" id="702518"/>
    <lineage>
        <taxon>Eukaryota</taxon>
        <taxon>Fungi</taxon>
        <taxon>Dikarya</taxon>
        <taxon>Ascomycota</taxon>
        <taxon>Pezizomycotina</taxon>
        <taxon>Sordariomycetes</taxon>
        <taxon>Hypocreomycetidae</taxon>
        <taxon>Glomerellales</taxon>
        <taxon>Glomerellaceae</taxon>
        <taxon>Colletotrichum</taxon>
        <taxon>Colletotrichum gloeosporioides species complex</taxon>
    </lineage>
</organism>
<proteinExistence type="predicted"/>
<feature type="compositionally biased region" description="Basic and acidic residues" evidence="1">
    <location>
        <begin position="454"/>
        <end position="470"/>
    </location>
</feature>
<comment type="caution">
    <text evidence="3">The sequence shown here is derived from an EMBL/GenBank/DDBJ whole genome shotgun (WGS) entry which is preliminary data.</text>
</comment>
<feature type="region of interest" description="Disordered" evidence="1">
    <location>
        <begin position="449"/>
        <end position="470"/>
    </location>
</feature>
<evidence type="ECO:0000256" key="1">
    <source>
        <dbReference type="SAM" id="MobiDB-lite"/>
    </source>
</evidence>
<dbReference type="OrthoDB" id="5422692at2759"/>
<keyword evidence="4" id="KW-1185">Reference proteome</keyword>
<evidence type="ECO:0000256" key="2">
    <source>
        <dbReference type="SAM" id="SignalP"/>
    </source>
</evidence>
<accession>A0A8H3ZV50</accession>
<gene>
    <name evidence="3" type="ORF">GQ607_004144</name>
</gene>
<evidence type="ECO:0000313" key="3">
    <source>
        <dbReference type="EMBL" id="KAF0328732.1"/>
    </source>
</evidence>
<dbReference type="AlphaFoldDB" id="A0A8H3ZV50"/>
<reference evidence="3 4" key="1">
    <citation type="submission" date="2019-12" db="EMBL/GenBank/DDBJ databases">
        <title>A genome sequence resource for the geographically widespread anthracnose pathogen Colletotrichum asianum.</title>
        <authorList>
            <person name="Meng Y."/>
        </authorList>
    </citation>
    <scope>NUCLEOTIDE SEQUENCE [LARGE SCALE GENOMIC DNA]</scope>
    <source>
        <strain evidence="3 4">ICMP 18580</strain>
    </source>
</reference>
<evidence type="ECO:0000313" key="4">
    <source>
        <dbReference type="Proteomes" id="UP000434172"/>
    </source>
</evidence>
<name>A0A8H3ZV50_9PEZI</name>
<keyword evidence="2" id="KW-0732">Signal</keyword>
<dbReference type="EMBL" id="WOWK01000016">
    <property type="protein sequence ID" value="KAF0328732.1"/>
    <property type="molecule type" value="Genomic_DNA"/>
</dbReference>